<keyword evidence="3" id="KW-1185">Reference proteome</keyword>
<dbReference type="WBParaSite" id="PgR007_g151_t04">
    <property type="protein sequence ID" value="PgR007_g151_t04"/>
    <property type="gene ID" value="PgR007_g151"/>
</dbReference>
<evidence type="ECO:0000259" key="2">
    <source>
        <dbReference type="PROSITE" id="PS50003"/>
    </source>
</evidence>
<dbReference type="AlphaFoldDB" id="A0A915AGN8"/>
<feature type="region of interest" description="Disordered" evidence="1">
    <location>
        <begin position="554"/>
        <end position="593"/>
    </location>
</feature>
<accession>A0A915AGN8</accession>
<feature type="compositionally biased region" description="Basic and acidic residues" evidence="1">
    <location>
        <begin position="91"/>
        <end position="108"/>
    </location>
</feature>
<feature type="compositionally biased region" description="Polar residues" evidence="1">
    <location>
        <begin position="557"/>
        <end position="589"/>
    </location>
</feature>
<evidence type="ECO:0000313" key="3">
    <source>
        <dbReference type="Proteomes" id="UP000887569"/>
    </source>
</evidence>
<protein>
    <submittedName>
        <fullName evidence="4">PH domain-containing protein</fullName>
    </submittedName>
</protein>
<dbReference type="SUPFAM" id="SSF50729">
    <property type="entry name" value="PH domain-like"/>
    <property type="match status" value="1"/>
</dbReference>
<dbReference type="SMART" id="SM00233">
    <property type="entry name" value="PH"/>
    <property type="match status" value="1"/>
</dbReference>
<dbReference type="InterPro" id="IPR051364">
    <property type="entry name" value="Cytokinesis/Rho-signaling"/>
</dbReference>
<dbReference type="GO" id="GO:0005826">
    <property type="term" value="C:actomyosin contractile ring"/>
    <property type="evidence" value="ECO:0007669"/>
    <property type="project" value="TreeGrafter"/>
</dbReference>
<dbReference type="Proteomes" id="UP000887569">
    <property type="component" value="Unplaced"/>
</dbReference>
<dbReference type="GO" id="GO:0000915">
    <property type="term" value="P:actomyosin contractile ring assembly"/>
    <property type="evidence" value="ECO:0007669"/>
    <property type="project" value="TreeGrafter"/>
</dbReference>
<dbReference type="InterPro" id="IPR012966">
    <property type="entry name" value="AHD"/>
</dbReference>
<dbReference type="PANTHER" id="PTHR21538:SF23">
    <property type="entry name" value="ANILLIN"/>
    <property type="match status" value="1"/>
</dbReference>
<feature type="domain" description="PH" evidence="2">
    <location>
        <begin position="990"/>
        <end position="1105"/>
    </location>
</feature>
<evidence type="ECO:0000313" key="4">
    <source>
        <dbReference type="WBParaSite" id="PgR007_g151_t04"/>
    </source>
</evidence>
<proteinExistence type="predicted"/>
<organism evidence="3 4">
    <name type="scientific">Parascaris univalens</name>
    <name type="common">Nematode worm</name>
    <dbReference type="NCBI Taxonomy" id="6257"/>
    <lineage>
        <taxon>Eukaryota</taxon>
        <taxon>Metazoa</taxon>
        <taxon>Ecdysozoa</taxon>
        <taxon>Nematoda</taxon>
        <taxon>Chromadorea</taxon>
        <taxon>Rhabditida</taxon>
        <taxon>Spirurina</taxon>
        <taxon>Ascaridomorpha</taxon>
        <taxon>Ascaridoidea</taxon>
        <taxon>Ascarididae</taxon>
        <taxon>Parascaris</taxon>
    </lineage>
</organism>
<dbReference type="PROSITE" id="PS50003">
    <property type="entry name" value="PH_DOMAIN"/>
    <property type="match status" value="1"/>
</dbReference>
<evidence type="ECO:0000256" key="1">
    <source>
        <dbReference type="SAM" id="MobiDB-lite"/>
    </source>
</evidence>
<sequence>VWRGRRRLMPSAHFVCKPFAFRMGCVLSRSRSQVDRLVRHFEGIACERTEMDETQQILERTRQREAELGKENSFSSDLPDDLMGLDDVDVSDTKAKHDSEEGSAKERPSLYPSEQLDQLRRDALKDTHNVTNLNIDSPKTKQTLHYSKSGMRSRFAALSADVEKFECNIKSPRSKESYMKSASPRLNVGETRPSALFTPTASYYPVATKEEKHSPHSASDPSITNGKAVERSLADTGKEMGTSGGENKLTKDSSRRAFASSVTKALDAARSEEKHTAQSASQVCQGVSLVASSTLSNSDEKSMPTSVKSSVVVSEEPSISSGHQIKKRESEEYGIHNFFKHKTAEKAVPDEHRPADAPLDCNPEGTAVNAAVPMSSSTPKDASRASSPNQCEVESEFVPTRGDVVDELTAVAKKATAGLDGACSNYGRAKSIAKKLEQIIKDESGDASKPMKTSFPGRLPLSTQKTPSKFPADDHSSWRKDVARMTPNSVRIDVRSADVKKLRSRWEVSSATGTPLHPDQKPDELLEAAIRMSRCVNQSKDSNMKITSLAGIHGSNDPLSSTPLGGSRPVSLTASCSSSEVKQPEGLSTSDKEAKAIDLKSAVTEKFESAITPQGTAPKAVGENSGTREADQVIDDLFNFIYQTPNRNSSFMSAMLDTPEMRSANVMSTPSTPLNAGGNEENIPLAHSVSFYRKKKSQIRHSGETIVLGQFTTSPAQNSDSSPPRQALSQGEQFQKEKARLEEAIIVQEKQVAQATRALHFCRNTEEFRGSREQVDAQRALLIATARRRALIFELERMKQAKADGITARLSSGPKGTLTISRISVRLMRDFINGHINYHNDHILFYFIVLIRYGGIVLHTTMTTSDQGIKSGRLEFPHYIQLSSLPHDFSCALEVYALRTQREMIEHHEKYRIKRATMKRSTKSSMFNAAFSPSPDGPSSEVDPSFQLVGSLTLTIASLRKNKFQLVDPMSPLDGAIEMDLKCYAEETGTIGHKAFLSLYQDVENMASWTRFWCVLGEGQLRFWRYPEDETTKAPVVSIDLRTCACNEIKAIPVENCPYPNSMQVDVWVPSEKHCGKRDKIRVLMAADRKDEMHAWLRAMNGSLTNLTLWNPRQ</sequence>
<dbReference type="Gene3D" id="2.30.29.30">
    <property type="entry name" value="Pleckstrin-homology domain (PH domain)/Phosphotyrosine-binding domain (PTB)"/>
    <property type="match status" value="1"/>
</dbReference>
<dbReference type="InterPro" id="IPR011993">
    <property type="entry name" value="PH-like_dom_sf"/>
</dbReference>
<feature type="compositionally biased region" description="Acidic residues" evidence="1">
    <location>
        <begin position="78"/>
        <end position="90"/>
    </location>
</feature>
<dbReference type="Pfam" id="PF08174">
    <property type="entry name" value="Anillin"/>
    <property type="match status" value="1"/>
</dbReference>
<dbReference type="GO" id="GO:0031106">
    <property type="term" value="P:septin ring organization"/>
    <property type="evidence" value="ECO:0007669"/>
    <property type="project" value="TreeGrafter"/>
</dbReference>
<feature type="region of interest" description="Disordered" evidence="1">
    <location>
        <begin position="443"/>
        <end position="476"/>
    </location>
</feature>
<dbReference type="InterPro" id="IPR001849">
    <property type="entry name" value="PH_domain"/>
</dbReference>
<dbReference type="Pfam" id="PF00169">
    <property type="entry name" value="PH"/>
    <property type="match status" value="1"/>
</dbReference>
<dbReference type="InterPro" id="IPR037840">
    <property type="entry name" value="PH_Anillin"/>
</dbReference>
<dbReference type="GO" id="GO:0000281">
    <property type="term" value="P:mitotic cytokinesis"/>
    <property type="evidence" value="ECO:0007669"/>
    <property type="project" value="TreeGrafter"/>
</dbReference>
<reference evidence="4" key="1">
    <citation type="submission" date="2022-11" db="UniProtKB">
        <authorList>
            <consortium name="WormBaseParasite"/>
        </authorList>
    </citation>
    <scope>IDENTIFICATION</scope>
</reference>
<dbReference type="PANTHER" id="PTHR21538">
    <property type="entry name" value="ANILLIN/RHOTEKIN RTKN"/>
    <property type="match status" value="1"/>
</dbReference>
<dbReference type="CDD" id="cd01263">
    <property type="entry name" value="PH_anillin"/>
    <property type="match status" value="1"/>
</dbReference>
<feature type="region of interest" description="Disordered" evidence="1">
    <location>
        <begin position="236"/>
        <end position="257"/>
    </location>
</feature>
<feature type="region of interest" description="Disordered" evidence="1">
    <location>
        <begin position="712"/>
        <end position="733"/>
    </location>
</feature>
<name>A0A915AGN8_PARUN</name>
<feature type="region of interest" description="Disordered" evidence="1">
    <location>
        <begin position="63"/>
        <end position="112"/>
    </location>
</feature>